<sequence>MEVVRSVEMLSEPVVMNGVVVKGFGRGSKMLGIPTANLPESSLSQLPHDWRTGIYFGWATVGGKGPYKMVTSVGWNPYFANKTKTVEPHLLNEFKEDFYGAEIHIVMTGYLRPELNFDGLESLIAAIHDDIEVSSKALDQPNHRALRRLAHTSPGGVFGGFLGSSPVAVAVVGVAAAFAVSFVFLKRK</sequence>
<protein>
    <recommendedName>
        <fullName evidence="2">riboflavin kinase</fullName>
        <ecNumber evidence="2">2.7.1.26</ecNumber>
    </recommendedName>
</protein>
<feature type="domain" description="Riboflavin kinase" evidence="9">
    <location>
        <begin position="9"/>
        <end position="139"/>
    </location>
</feature>
<dbReference type="PANTHER" id="PTHR22749:SF6">
    <property type="entry name" value="RIBOFLAVIN KINASE"/>
    <property type="match status" value="1"/>
</dbReference>
<evidence type="ECO:0000256" key="1">
    <source>
        <dbReference type="ARBA" id="ARBA00005201"/>
    </source>
</evidence>
<keyword evidence="3" id="KW-0285">Flavoprotein</keyword>
<reference evidence="10" key="1">
    <citation type="submission" date="2021-01" db="EMBL/GenBank/DDBJ databases">
        <authorList>
            <person name="Corre E."/>
            <person name="Pelletier E."/>
            <person name="Niang G."/>
            <person name="Scheremetjew M."/>
            <person name="Finn R."/>
            <person name="Kale V."/>
            <person name="Holt S."/>
            <person name="Cochrane G."/>
            <person name="Meng A."/>
            <person name="Brown T."/>
            <person name="Cohen L."/>
        </authorList>
    </citation>
    <scope>NUCLEOTIDE SEQUENCE</scope>
    <source>
        <strain evidence="10">CCMP441</strain>
    </source>
</reference>
<dbReference type="GO" id="GO:0009398">
    <property type="term" value="P:FMN biosynthetic process"/>
    <property type="evidence" value="ECO:0007669"/>
    <property type="project" value="UniProtKB-UniPathway"/>
</dbReference>
<evidence type="ECO:0000256" key="4">
    <source>
        <dbReference type="ARBA" id="ARBA00022643"/>
    </source>
</evidence>
<accession>A0A6U4LX33</accession>
<name>A0A6U4LX33_HEMAN</name>
<proteinExistence type="predicted"/>
<evidence type="ECO:0000256" key="8">
    <source>
        <dbReference type="SAM" id="Phobius"/>
    </source>
</evidence>
<dbReference type="GO" id="GO:0009231">
    <property type="term" value="P:riboflavin biosynthetic process"/>
    <property type="evidence" value="ECO:0007669"/>
    <property type="project" value="InterPro"/>
</dbReference>
<dbReference type="UniPathway" id="UPA00276">
    <property type="reaction ID" value="UER00406"/>
</dbReference>
<evidence type="ECO:0000259" key="9">
    <source>
        <dbReference type="SMART" id="SM00904"/>
    </source>
</evidence>
<evidence type="ECO:0000256" key="3">
    <source>
        <dbReference type="ARBA" id="ARBA00022630"/>
    </source>
</evidence>
<dbReference type="GO" id="GO:0008531">
    <property type="term" value="F:riboflavin kinase activity"/>
    <property type="evidence" value="ECO:0007669"/>
    <property type="project" value="UniProtKB-EC"/>
</dbReference>
<keyword evidence="8" id="KW-1133">Transmembrane helix</keyword>
<evidence type="ECO:0000256" key="2">
    <source>
        <dbReference type="ARBA" id="ARBA00012105"/>
    </source>
</evidence>
<evidence type="ECO:0000256" key="6">
    <source>
        <dbReference type="ARBA" id="ARBA00022741"/>
    </source>
</evidence>
<dbReference type="EMBL" id="HBFK01011492">
    <property type="protein sequence ID" value="CAD8740433.1"/>
    <property type="molecule type" value="Transcribed_RNA"/>
</dbReference>
<dbReference type="Gene3D" id="2.40.30.30">
    <property type="entry name" value="Riboflavin kinase-like"/>
    <property type="match status" value="1"/>
</dbReference>
<dbReference type="GO" id="GO:0005524">
    <property type="term" value="F:ATP binding"/>
    <property type="evidence" value="ECO:0007669"/>
    <property type="project" value="UniProtKB-KW"/>
</dbReference>
<keyword evidence="6" id="KW-0547">Nucleotide-binding</keyword>
<dbReference type="Pfam" id="PF01687">
    <property type="entry name" value="Flavokinase"/>
    <property type="match status" value="1"/>
</dbReference>
<gene>
    <name evidence="10" type="ORF">HAND1043_LOCUS6925</name>
</gene>
<dbReference type="EC" id="2.7.1.26" evidence="2"/>
<keyword evidence="8" id="KW-0812">Transmembrane</keyword>
<keyword evidence="8" id="KW-0472">Membrane</keyword>
<dbReference type="InterPro" id="IPR015865">
    <property type="entry name" value="Riboflavin_kinase_bac/euk"/>
</dbReference>
<evidence type="ECO:0000256" key="5">
    <source>
        <dbReference type="ARBA" id="ARBA00022679"/>
    </source>
</evidence>
<dbReference type="InterPro" id="IPR023465">
    <property type="entry name" value="Riboflavin_kinase_dom_sf"/>
</dbReference>
<dbReference type="AlphaFoldDB" id="A0A6U4LX33"/>
<keyword evidence="5" id="KW-0808">Transferase</keyword>
<dbReference type="InterPro" id="IPR023468">
    <property type="entry name" value="Riboflavin_kinase"/>
</dbReference>
<feature type="transmembrane region" description="Helical" evidence="8">
    <location>
        <begin position="167"/>
        <end position="185"/>
    </location>
</feature>
<organism evidence="10">
    <name type="scientific">Hemiselmis andersenii</name>
    <name type="common">Cryptophyte alga</name>
    <dbReference type="NCBI Taxonomy" id="464988"/>
    <lineage>
        <taxon>Eukaryota</taxon>
        <taxon>Cryptophyceae</taxon>
        <taxon>Cryptomonadales</taxon>
        <taxon>Hemiselmidaceae</taxon>
        <taxon>Hemiselmis</taxon>
    </lineage>
</organism>
<keyword evidence="7" id="KW-0067">ATP-binding</keyword>
<evidence type="ECO:0000256" key="7">
    <source>
        <dbReference type="ARBA" id="ARBA00022840"/>
    </source>
</evidence>
<comment type="pathway">
    <text evidence="1">Cofactor biosynthesis; FMN biosynthesis; FMN from riboflavin (ATP route): step 1/1.</text>
</comment>
<dbReference type="SUPFAM" id="SSF82114">
    <property type="entry name" value="Riboflavin kinase-like"/>
    <property type="match status" value="1"/>
</dbReference>
<keyword evidence="4" id="KW-0288">FMN</keyword>
<evidence type="ECO:0000313" key="10">
    <source>
        <dbReference type="EMBL" id="CAD8740433.1"/>
    </source>
</evidence>
<dbReference type="FunFam" id="2.40.30.30:FF:000005">
    <property type="entry name" value="Haloacid dehalogenase-like hydrolase domain-containing protein 1A"/>
    <property type="match status" value="1"/>
</dbReference>
<dbReference type="SMART" id="SM00904">
    <property type="entry name" value="Flavokinase"/>
    <property type="match status" value="1"/>
</dbReference>
<dbReference type="PANTHER" id="PTHR22749">
    <property type="entry name" value="RIBOFLAVIN KINASE/FMN ADENYLYLTRANSFERASE"/>
    <property type="match status" value="1"/>
</dbReference>